<reference evidence="2 3" key="1">
    <citation type="submission" date="2015-09" db="EMBL/GenBank/DDBJ databases">
        <authorList>
            <consortium name="Pathogen Informatics"/>
        </authorList>
    </citation>
    <scope>NUCLEOTIDE SEQUENCE [LARGE SCALE GENOMIC DNA]</scope>
    <source>
        <strain evidence="2 3">2789STDY5834876</strain>
    </source>
</reference>
<evidence type="ECO:0000259" key="1">
    <source>
        <dbReference type="Pfam" id="PF04230"/>
    </source>
</evidence>
<evidence type="ECO:0000313" key="3">
    <source>
        <dbReference type="Proteomes" id="UP000095544"/>
    </source>
</evidence>
<dbReference type="RefSeq" id="WP_055155092.1">
    <property type="nucleotide sequence ID" value="NZ_CYZU01000070.1"/>
</dbReference>
<dbReference type="AlphaFoldDB" id="A0A174LRE3"/>
<protein>
    <submittedName>
        <fullName evidence="2">Colanic acid biosynthesis protein</fullName>
    </submittedName>
</protein>
<dbReference type="PANTHER" id="PTHR36836:SF1">
    <property type="entry name" value="COLANIC ACID BIOSYNTHESIS PROTEIN WCAK"/>
    <property type="match status" value="1"/>
</dbReference>
<dbReference type="EMBL" id="CYZU01000070">
    <property type="protein sequence ID" value="CUP24079.1"/>
    <property type="molecule type" value="Genomic_DNA"/>
</dbReference>
<organism evidence="2 3">
    <name type="scientific">Faecalicatena contorta</name>
    <dbReference type="NCBI Taxonomy" id="39482"/>
    <lineage>
        <taxon>Bacteria</taxon>
        <taxon>Bacillati</taxon>
        <taxon>Bacillota</taxon>
        <taxon>Clostridia</taxon>
        <taxon>Lachnospirales</taxon>
        <taxon>Lachnospiraceae</taxon>
        <taxon>Faecalicatena</taxon>
    </lineage>
</organism>
<dbReference type="InterPro" id="IPR007345">
    <property type="entry name" value="Polysacch_pyruvyl_Trfase"/>
</dbReference>
<dbReference type="STRING" id="39482.ERS852491_04627"/>
<sequence>MKKVFIHAYTAGNLGDDLMIRILCERYPKVQFRICADHTYKERFKDIRNLSVYSQEDRWVRLIDRIAGGVRHTDSGFWKWMLKSSYATIHIGGSVFVQHQDDFADAYRLDAELCARSKRIFVVGANFGPYEDERYLESYRKLFIRYKGISFRDRYSAGLFPELPQVRYAPDVVFNYHAAAVQKQKHQVLFSVIDMKNRHGKWGISQYDTAYKRFIARLADGYLERGYEVKFISFCRFQGDEEAIMEIREIMANPDKDRVTECCYDQNLQECIECFSESEIVIGTRFHSIILGWLMGKKVLPIIYDLKTKYTLEDNECPFYLQLGNLNSDVEELIGKVDKLKPSENENLIAEAAGQFRALDHILRG</sequence>
<dbReference type="OrthoDB" id="3188137at2"/>
<dbReference type="Proteomes" id="UP000095544">
    <property type="component" value="Unassembled WGS sequence"/>
</dbReference>
<accession>A0A174LRE3</accession>
<feature type="domain" description="Polysaccharide pyruvyl transferase" evidence="1">
    <location>
        <begin position="13"/>
        <end position="305"/>
    </location>
</feature>
<dbReference type="Pfam" id="PF04230">
    <property type="entry name" value="PS_pyruv_trans"/>
    <property type="match status" value="1"/>
</dbReference>
<name>A0A174LRE3_9FIRM</name>
<gene>
    <name evidence="2" type="ORF">ERS852491_04627</name>
</gene>
<proteinExistence type="predicted"/>
<dbReference type="PANTHER" id="PTHR36836">
    <property type="entry name" value="COLANIC ACID BIOSYNTHESIS PROTEIN WCAK"/>
    <property type="match status" value="1"/>
</dbReference>
<evidence type="ECO:0000313" key="2">
    <source>
        <dbReference type="EMBL" id="CUP24079.1"/>
    </source>
</evidence>